<evidence type="ECO:0000313" key="1">
    <source>
        <dbReference type="EMBL" id="SDE15729.1"/>
    </source>
</evidence>
<organism evidence="1 2">
    <name type="scientific">Riemerella columbipharyngis</name>
    <dbReference type="NCBI Taxonomy" id="1071918"/>
    <lineage>
        <taxon>Bacteria</taxon>
        <taxon>Pseudomonadati</taxon>
        <taxon>Bacteroidota</taxon>
        <taxon>Flavobacteriia</taxon>
        <taxon>Flavobacteriales</taxon>
        <taxon>Weeksellaceae</taxon>
        <taxon>Riemerella</taxon>
    </lineage>
</organism>
<keyword evidence="2" id="KW-1185">Reference proteome</keyword>
<gene>
    <name evidence="1" type="ORF">SAMN05421544_10424</name>
</gene>
<dbReference type="STRING" id="1071918.SAMN05421544_10424"/>
<dbReference type="OrthoDB" id="1445773at2"/>
<dbReference type="AlphaFoldDB" id="A0A1G7ALK4"/>
<protein>
    <submittedName>
        <fullName evidence="1">Uncharacterized protein</fullName>
    </submittedName>
</protein>
<dbReference type="EMBL" id="FNAS01000004">
    <property type="protein sequence ID" value="SDE15729.1"/>
    <property type="molecule type" value="Genomic_DNA"/>
</dbReference>
<accession>A0A1G7ALK4</accession>
<dbReference type="Proteomes" id="UP000198517">
    <property type="component" value="Unassembled WGS sequence"/>
</dbReference>
<proteinExistence type="predicted"/>
<sequence>MSNLDYLLKNGIIYLLDEYENAVFKFTSTGKGNLCEVKFKGKIPYKIDCSTNLAMQAILGGTIITKEQYEEF</sequence>
<reference evidence="1 2" key="1">
    <citation type="submission" date="2016-10" db="EMBL/GenBank/DDBJ databases">
        <authorList>
            <person name="de Groot N.N."/>
        </authorList>
    </citation>
    <scope>NUCLEOTIDE SEQUENCE [LARGE SCALE GENOMIC DNA]</scope>
    <source>
        <strain evidence="1 2">DSM 24015</strain>
    </source>
</reference>
<evidence type="ECO:0000313" key="2">
    <source>
        <dbReference type="Proteomes" id="UP000198517"/>
    </source>
</evidence>
<dbReference type="RefSeq" id="WP_018675737.1">
    <property type="nucleotide sequence ID" value="NZ_FNAS01000004.1"/>
</dbReference>
<name>A0A1G7ALK4_9FLAO</name>